<dbReference type="Gene3D" id="3.40.50.1820">
    <property type="entry name" value="alpha/beta hydrolase"/>
    <property type="match status" value="1"/>
</dbReference>
<evidence type="ECO:0000313" key="3">
    <source>
        <dbReference type="Proteomes" id="UP000280307"/>
    </source>
</evidence>
<dbReference type="AlphaFoldDB" id="A0A426TZK2"/>
<dbReference type="SUPFAM" id="SSF53474">
    <property type="entry name" value="alpha/beta-Hydrolases"/>
    <property type="match status" value="1"/>
</dbReference>
<reference evidence="2 3" key="1">
    <citation type="submission" date="2018-12" db="EMBL/GenBank/DDBJ databases">
        <title>Genome Sequence of Candidatus Viridilinea halotolerans isolated from saline sulfide-rich spring.</title>
        <authorList>
            <person name="Grouzdev D.S."/>
            <person name="Burganskaya E.I."/>
            <person name="Krutkina M.S."/>
            <person name="Sukhacheva M.V."/>
            <person name="Gorlenko V.M."/>
        </authorList>
    </citation>
    <scope>NUCLEOTIDE SEQUENCE [LARGE SCALE GENOMIC DNA]</scope>
    <source>
        <strain evidence="2">Chok-6</strain>
    </source>
</reference>
<name>A0A426TZK2_9CHLR</name>
<proteinExistence type="predicted"/>
<feature type="domain" description="AB hydrolase-1" evidence="1">
    <location>
        <begin position="21"/>
        <end position="129"/>
    </location>
</feature>
<accession>A0A426TZK2</accession>
<dbReference type="InterPro" id="IPR029058">
    <property type="entry name" value="AB_hydrolase_fold"/>
</dbReference>
<dbReference type="PANTHER" id="PTHR46331">
    <property type="entry name" value="VALACYCLOVIR HYDROLASE"/>
    <property type="match status" value="1"/>
</dbReference>
<dbReference type="Proteomes" id="UP000280307">
    <property type="component" value="Unassembled WGS sequence"/>
</dbReference>
<dbReference type="PRINTS" id="PR00111">
    <property type="entry name" value="ABHYDROLASE"/>
</dbReference>
<evidence type="ECO:0000259" key="1">
    <source>
        <dbReference type="Pfam" id="PF00561"/>
    </source>
</evidence>
<protein>
    <submittedName>
        <fullName evidence="2">Alpha/beta hydrolase</fullName>
    </submittedName>
</protein>
<gene>
    <name evidence="2" type="ORF">EI684_11190</name>
</gene>
<evidence type="ECO:0000313" key="2">
    <source>
        <dbReference type="EMBL" id="RRR71719.1"/>
    </source>
</evidence>
<keyword evidence="2" id="KW-0378">Hydrolase</keyword>
<sequence>MPTIATRHGPLHYLEVGAGAPLVLLHGNTYSATTQVRLAARFADEHRVISPDLLGHSQSARPEGLFTTRYFAMQGEALADLLEALFDQPVPLFGMSAGGISALNAICHVPEKIAALILDGVFYQVSSATVDAHHHSTANMAPPWHRYMAKQHGADWWPLLNAGIERTIELLAVERTVVAPCLAAINVPTIIFQGGQDPFVPDAQARLIVQGIRGARLVYEATAGHLIAWRNPATFRERVRRFLHEHQ</sequence>
<comment type="caution">
    <text evidence="2">The sequence shown here is derived from an EMBL/GenBank/DDBJ whole genome shotgun (WGS) entry which is preliminary data.</text>
</comment>
<dbReference type="PANTHER" id="PTHR46331:SF2">
    <property type="entry name" value="VALACYCLOVIR HYDROLASE"/>
    <property type="match status" value="1"/>
</dbReference>
<dbReference type="Pfam" id="PF00561">
    <property type="entry name" value="Abhydrolase_1"/>
    <property type="match status" value="1"/>
</dbReference>
<dbReference type="InterPro" id="IPR000073">
    <property type="entry name" value="AB_hydrolase_1"/>
</dbReference>
<dbReference type="GO" id="GO:0017171">
    <property type="term" value="F:serine hydrolase activity"/>
    <property type="evidence" value="ECO:0007669"/>
    <property type="project" value="TreeGrafter"/>
</dbReference>
<dbReference type="EMBL" id="RSAS01000432">
    <property type="protein sequence ID" value="RRR71719.1"/>
    <property type="molecule type" value="Genomic_DNA"/>
</dbReference>
<organism evidence="2 3">
    <name type="scientific">Candidatus Viridilinea halotolerans</name>
    <dbReference type="NCBI Taxonomy" id="2491704"/>
    <lineage>
        <taxon>Bacteria</taxon>
        <taxon>Bacillati</taxon>
        <taxon>Chloroflexota</taxon>
        <taxon>Chloroflexia</taxon>
        <taxon>Chloroflexales</taxon>
        <taxon>Chloroflexineae</taxon>
        <taxon>Oscillochloridaceae</taxon>
        <taxon>Candidatus Viridilinea</taxon>
    </lineage>
</organism>